<dbReference type="Proteomes" id="UP000828941">
    <property type="component" value="Chromosome 4"/>
</dbReference>
<evidence type="ECO:0000313" key="1">
    <source>
        <dbReference type="EMBL" id="KAI4349864.1"/>
    </source>
</evidence>
<keyword evidence="2" id="KW-1185">Reference proteome</keyword>
<evidence type="ECO:0000313" key="2">
    <source>
        <dbReference type="Proteomes" id="UP000828941"/>
    </source>
</evidence>
<gene>
    <name evidence="1" type="ORF">L6164_010411</name>
</gene>
<proteinExistence type="predicted"/>
<protein>
    <submittedName>
        <fullName evidence="1">Uncharacterized protein</fullName>
    </submittedName>
</protein>
<comment type="caution">
    <text evidence="1">The sequence shown here is derived from an EMBL/GenBank/DDBJ whole genome shotgun (WGS) entry which is preliminary data.</text>
</comment>
<accession>A0ACB9PQ14</accession>
<organism evidence="1 2">
    <name type="scientific">Bauhinia variegata</name>
    <name type="common">Purple orchid tree</name>
    <name type="synonym">Phanera variegata</name>
    <dbReference type="NCBI Taxonomy" id="167791"/>
    <lineage>
        <taxon>Eukaryota</taxon>
        <taxon>Viridiplantae</taxon>
        <taxon>Streptophyta</taxon>
        <taxon>Embryophyta</taxon>
        <taxon>Tracheophyta</taxon>
        <taxon>Spermatophyta</taxon>
        <taxon>Magnoliopsida</taxon>
        <taxon>eudicotyledons</taxon>
        <taxon>Gunneridae</taxon>
        <taxon>Pentapetalae</taxon>
        <taxon>rosids</taxon>
        <taxon>fabids</taxon>
        <taxon>Fabales</taxon>
        <taxon>Fabaceae</taxon>
        <taxon>Cercidoideae</taxon>
        <taxon>Cercideae</taxon>
        <taxon>Bauhiniinae</taxon>
        <taxon>Bauhinia</taxon>
    </lineage>
</organism>
<reference evidence="1 2" key="1">
    <citation type="journal article" date="2022" name="DNA Res.">
        <title>Chromosomal-level genome assembly of the orchid tree Bauhinia variegata (Leguminosae; Cercidoideae) supports the allotetraploid origin hypothesis of Bauhinia.</title>
        <authorList>
            <person name="Zhong Y."/>
            <person name="Chen Y."/>
            <person name="Zheng D."/>
            <person name="Pang J."/>
            <person name="Liu Y."/>
            <person name="Luo S."/>
            <person name="Meng S."/>
            <person name="Qian L."/>
            <person name="Wei D."/>
            <person name="Dai S."/>
            <person name="Zhou R."/>
        </authorList>
    </citation>
    <scope>NUCLEOTIDE SEQUENCE [LARGE SCALE GENOMIC DNA]</scope>
    <source>
        <strain evidence="1">BV-YZ2020</strain>
    </source>
</reference>
<sequence>MAKEAPLCLFFLSLFIVYSSGTLLGFSHRERGETAAPAYAETLTFLERNKVSPSQIRVFVTEHSILSTLKNSDVSVDVYLNKSLVKHLIDSKPSALSWLKTHLLDFLPHVNIKSIIATCGIECFGQNETPLLVSALGSIHSVLSKFHLGREVKISIAFSLSLLEKLSKSHENNLHRILSFIKKTNSFVMIEDSIDGELSTGDHFVHYIIERASIAASVLSCQDVPIVLNIKSSAVPSSMEVAQFSNRVSKYREADTEVTGRIVALYVEKQATEDFAEKQIKREEEEIFPSFHREVLSKILRRRRLHDTTNAATTVFLTPPTQTTTPVMTPSDRPTIITVPATNPITVSPTNPAVLPVSIPSTTPVPLSPTNPATTPVPVVNAVPPPTPITVPGSQPATNPVTSYPPPSVPVTNPVAPPANTNVPVTNPVAPPANTNAPATGKGWCVAKTGVAATALQAALDYACGKGGADCSQIQQGGNCYNPNTLQNHASVAFNSYYQKNPTATSCDFGGTATIVNTNPSTGSCIYASSSTPTTSSTPPPTPKTSSTPPTSSSSTSIPTPTTSSSSGFGSPPSVLNSSNPASSGSGIMPGFGSETPVVNTTTASHSAGLQPFVGCIFLVVSLVNGQLNLLP</sequence>
<name>A0ACB9PQ14_BAUVA</name>
<dbReference type="EMBL" id="CM039429">
    <property type="protein sequence ID" value="KAI4349864.1"/>
    <property type="molecule type" value="Genomic_DNA"/>
</dbReference>